<dbReference type="InterPro" id="IPR052024">
    <property type="entry name" value="Methanogen_methyltrans"/>
</dbReference>
<organism evidence="2 3">
    <name type="scientific">Eisenbergiella tayi</name>
    <dbReference type="NCBI Taxonomy" id="1432052"/>
    <lineage>
        <taxon>Bacteria</taxon>
        <taxon>Bacillati</taxon>
        <taxon>Bacillota</taxon>
        <taxon>Clostridia</taxon>
        <taxon>Lachnospirales</taxon>
        <taxon>Lachnospiraceae</taxon>
        <taxon>Eisenbergiella</taxon>
    </lineage>
</organism>
<feature type="domain" description="Uroporphyrinogen decarboxylase (URO-D)" evidence="1">
    <location>
        <begin position="59"/>
        <end position="313"/>
    </location>
</feature>
<reference evidence="2 3" key="1">
    <citation type="submission" date="2016-07" db="EMBL/GenBank/DDBJ databases">
        <title>Characterization of isolates of Eisenbergiella tayi derived from blood cultures, using whole genome sequencing.</title>
        <authorList>
            <person name="Burdz T."/>
            <person name="Wiebe D."/>
            <person name="Huynh C."/>
            <person name="Bernard K."/>
        </authorList>
    </citation>
    <scope>NUCLEOTIDE SEQUENCE [LARGE SCALE GENOMIC DNA]</scope>
    <source>
        <strain evidence="2 3">NML 120489</strain>
    </source>
</reference>
<dbReference type="GeneID" id="93302397"/>
<dbReference type="RefSeq" id="WP_069158397.1">
    <property type="nucleotide sequence ID" value="NZ_DBFYTC010000236.1"/>
</dbReference>
<dbReference type="Gene3D" id="3.20.20.210">
    <property type="match status" value="1"/>
</dbReference>
<dbReference type="SUPFAM" id="SSF51726">
    <property type="entry name" value="UROD/MetE-like"/>
    <property type="match status" value="1"/>
</dbReference>
<dbReference type="InterPro" id="IPR000257">
    <property type="entry name" value="Uroporphyrinogen_deCOase"/>
</dbReference>
<evidence type="ECO:0000259" key="1">
    <source>
        <dbReference type="Pfam" id="PF01208"/>
    </source>
</evidence>
<name>A0A1E3ANL8_9FIRM</name>
<proteinExistence type="predicted"/>
<sequence>MNKAERVIAVMKGEKVDYVPAGFWFHYKPEYTVEEMVDAHMKLYRETGMDIIKIMQDYMYPIVGEIRNKEDWYEVSVKDTSSEEFCKLAAVIKGIRKQAGDDVLLFQTMFGPFKAASIAFGDEVLMRYSKEAPEAVEAGIKRIADGLQKWAEGFLDAGADGIYYSAQFGEEGRFSKDEWERLVKPFDLQILQVAQERENKYNILHICGEPEYEFRTHPEWFADYPGDLVNWSVKDNHLSLTDGKAIFNAKLLGGMDNKGNILRGPAENIRKEVEGILDEFGTTGIMIGADCTIQGKDIRLDYIKEAVDTAHNYLTREEQK</sequence>
<protein>
    <submittedName>
        <fullName evidence="2">Methylcobalamin:coenzyme M methyltransferase</fullName>
    </submittedName>
</protein>
<keyword evidence="2" id="KW-0489">Methyltransferase</keyword>
<evidence type="ECO:0000313" key="3">
    <source>
        <dbReference type="Proteomes" id="UP000095003"/>
    </source>
</evidence>
<dbReference type="PATRIC" id="fig|1432052.3.peg.4928"/>
<dbReference type="PANTHER" id="PTHR47099">
    <property type="entry name" value="METHYLCOBAMIDE:COM METHYLTRANSFERASE MTBA"/>
    <property type="match status" value="1"/>
</dbReference>
<keyword evidence="2" id="KW-0808">Transferase</keyword>
<accession>A0A1E3ANL8</accession>
<dbReference type="InterPro" id="IPR038071">
    <property type="entry name" value="UROD/MetE-like_sf"/>
</dbReference>
<dbReference type="GO" id="GO:0006779">
    <property type="term" value="P:porphyrin-containing compound biosynthetic process"/>
    <property type="evidence" value="ECO:0007669"/>
    <property type="project" value="InterPro"/>
</dbReference>
<dbReference type="PANTHER" id="PTHR47099:SF1">
    <property type="entry name" value="METHYLCOBAMIDE:COM METHYLTRANSFERASE MTBA"/>
    <property type="match status" value="1"/>
</dbReference>
<dbReference type="GO" id="GO:0032259">
    <property type="term" value="P:methylation"/>
    <property type="evidence" value="ECO:0007669"/>
    <property type="project" value="UniProtKB-KW"/>
</dbReference>
<comment type="caution">
    <text evidence="2">The sequence shown here is derived from an EMBL/GenBank/DDBJ whole genome shotgun (WGS) entry which is preliminary data.</text>
</comment>
<dbReference type="Pfam" id="PF01208">
    <property type="entry name" value="URO-D"/>
    <property type="match status" value="1"/>
</dbReference>
<dbReference type="GO" id="GO:0004853">
    <property type="term" value="F:uroporphyrinogen decarboxylase activity"/>
    <property type="evidence" value="ECO:0007669"/>
    <property type="project" value="InterPro"/>
</dbReference>
<dbReference type="EMBL" id="MCGI01000004">
    <property type="protein sequence ID" value="ODM10081.1"/>
    <property type="molecule type" value="Genomic_DNA"/>
</dbReference>
<evidence type="ECO:0000313" key="2">
    <source>
        <dbReference type="EMBL" id="ODM10081.1"/>
    </source>
</evidence>
<dbReference type="Proteomes" id="UP000095003">
    <property type="component" value="Unassembled WGS sequence"/>
</dbReference>
<gene>
    <name evidence="2" type="ORF">BEH84_04450</name>
</gene>
<dbReference type="GO" id="GO:0008168">
    <property type="term" value="F:methyltransferase activity"/>
    <property type="evidence" value="ECO:0007669"/>
    <property type="project" value="UniProtKB-KW"/>
</dbReference>
<dbReference type="AlphaFoldDB" id="A0A1E3ANL8"/>